<sequence length="130" mass="14580">MARLKELVIDSDVPSRLAKFWADALDGYSVMPYDDEEIARLASLGLTPETDPSVMIIGPGIRLCFQLREGPRPQRNRLHLEVEALNVDEEMTRFTVLGANYVRREKGYVVMTDPEGNNFCICQGPGGHLD</sequence>
<dbReference type="RefSeq" id="WP_220303544.1">
    <property type="nucleotide sequence ID" value="NZ_CP080590.1"/>
</dbReference>
<dbReference type="Gene3D" id="3.10.180.10">
    <property type="entry name" value="2,3-Dihydroxybiphenyl 1,2-Dioxygenase, domain 1"/>
    <property type="match status" value="1"/>
</dbReference>
<organism evidence="2 3">
    <name type="scientific">Devosia salina</name>
    <dbReference type="NCBI Taxonomy" id="2860336"/>
    <lineage>
        <taxon>Bacteria</taxon>
        <taxon>Pseudomonadati</taxon>
        <taxon>Pseudomonadota</taxon>
        <taxon>Alphaproteobacteria</taxon>
        <taxon>Hyphomicrobiales</taxon>
        <taxon>Devosiaceae</taxon>
        <taxon>Devosia</taxon>
    </lineage>
</organism>
<dbReference type="EMBL" id="CP080590">
    <property type="protein sequence ID" value="QYO75080.1"/>
    <property type="molecule type" value="Genomic_DNA"/>
</dbReference>
<keyword evidence="3" id="KW-1185">Reference proteome</keyword>
<dbReference type="InterPro" id="IPR029068">
    <property type="entry name" value="Glyas_Bleomycin-R_OHBP_Dase"/>
</dbReference>
<evidence type="ECO:0000313" key="3">
    <source>
        <dbReference type="Proteomes" id="UP000825799"/>
    </source>
</evidence>
<protein>
    <submittedName>
        <fullName evidence="2">VOC family protein</fullName>
    </submittedName>
</protein>
<gene>
    <name evidence="2" type="ORF">K1X15_10390</name>
</gene>
<evidence type="ECO:0000313" key="2">
    <source>
        <dbReference type="EMBL" id="QYO75080.1"/>
    </source>
</evidence>
<dbReference type="PANTHER" id="PTHR35908">
    <property type="entry name" value="HYPOTHETICAL FUSION PROTEIN"/>
    <property type="match status" value="1"/>
</dbReference>
<accession>A0ABX8WFL0</accession>
<dbReference type="Proteomes" id="UP000825799">
    <property type="component" value="Chromosome"/>
</dbReference>
<dbReference type="PANTHER" id="PTHR35908:SF1">
    <property type="entry name" value="CONSERVED PROTEIN"/>
    <property type="match status" value="1"/>
</dbReference>
<dbReference type="Pfam" id="PF18029">
    <property type="entry name" value="Glyoxalase_6"/>
    <property type="match status" value="1"/>
</dbReference>
<reference evidence="2 3" key="1">
    <citation type="submission" date="2021-08" db="EMBL/GenBank/DDBJ databases">
        <title>Devosia salina sp. nov., isolated from the South China Sea sediment.</title>
        <authorList>
            <person name="Zhou Z."/>
        </authorList>
    </citation>
    <scope>NUCLEOTIDE SEQUENCE [LARGE SCALE GENOMIC DNA]</scope>
    <source>
        <strain evidence="2 3">SCS-3</strain>
    </source>
</reference>
<feature type="domain" description="Glyoxalase-like" evidence="1">
    <location>
        <begin position="7"/>
        <end position="122"/>
    </location>
</feature>
<dbReference type="InterPro" id="IPR041581">
    <property type="entry name" value="Glyoxalase_6"/>
</dbReference>
<name>A0ABX8WFL0_9HYPH</name>
<proteinExistence type="predicted"/>
<evidence type="ECO:0000259" key="1">
    <source>
        <dbReference type="Pfam" id="PF18029"/>
    </source>
</evidence>
<dbReference type="SUPFAM" id="SSF54593">
    <property type="entry name" value="Glyoxalase/Bleomycin resistance protein/Dihydroxybiphenyl dioxygenase"/>
    <property type="match status" value="1"/>
</dbReference>